<sequence>MLTIIKNHRFRLTFASLILLISLIYGLPNIYLTYKLGKNYSSPLANRSSSIGTDESTLYAPAVNYISQDHVFLKDVYVAEYANYPTPFIGESAPSIVMAILAYITGTIDNAFIAADFIFPALIFALLYVFSSHFIKSGYFALITSFTASISRDFIATVPNPFSIIDYLKYGDSHNEFLYLSRSFHPQISFIFFLSSMTLLLHLIKKPALKTSIILGISFGLLFYTYIFYWTYFLVFITLVFIYFTFKKDFKIVKLLIISVLIGISFGLYYFQNIFNFYSLSIASDFTEKFTVTSSPIPLTLFRHVFIAILLWLVISAKDRKNIFLKKELKYFYVALILVGIFFPLASKIIGKDLETLHYIRRGLMPFTTVALFITIYYFFKNNKYFLKSFITFIFAGFLFFALTIQVRATKNIQFSEAKGDDQKDVLGWFKHFTPKNSVIGSLDTSFNMLIPVYTNNKVYFPPTYRSITPTYEENERYAILSNLLGIDPSDQKKDLEKIASYVFSFKAYNQKKRTFEIDPKRKILAETQLDVLSRIDIKSLIRRYQIDYMVVRADYINNTNPHFELLKPLTSVNGYVIFKVI</sequence>
<feature type="transmembrane region" description="Helical" evidence="1">
    <location>
        <begin position="184"/>
        <end position="201"/>
    </location>
</feature>
<proteinExistence type="predicted"/>
<dbReference type="AlphaFoldDB" id="A0A0G0F440"/>
<accession>A0A0G0F440</accession>
<comment type="caution">
    <text evidence="2">The sequence shown here is derived from an EMBL/GenBank/DDBJ whole genome shotgun (WGS) entry which is preliminary data.</text>
</comment>
<dbReference type="EMBL" id="LBSA01000028">
    <property type="protein sequence ID" value="KKQ08295.1"/>
    <property type="molecule type" value="Genomic_DNA"/>
</dbReference>
<dbReference type="Proteomes" id="UP000034492">
    <property type="component" value="Unassembled WGS sequence"/>
</dbReference>
<feature type="transmembrane region" description="Helical" evidence="1">
    <location>
        <begin position="331"/>
        <end position="351"/>
    </location>
</feature>
<name>A0A0G0F440_9BACT</name>
<feature type="transmembrane region" description="Helical" evidence="1">
    <location>
        <begin position="252"/>
        <end position="271"/>
    </location>
</feature>
<feature type="transmembrane region" description="Helical" evidence="1">
    <location>
        <begin position="386"/>
        <end position="405"/>
    </location>
</feature>
<feature type="transmembrane region" description="Helical" evidence="1">
    <location>
        <begin position="111"/>
        <end position="130"/>
    </location>
</feature>
<feature type="transmembrane region" description="Helical" evidence="1">
    <location>
        <begin position="213"/>
        <end position="246"/>
    </location>
</feature>
<organism evidence="2 3">
    <name type="scientific">Candidatus Daviesbacteria bacterium GW2011_GWB1_36_5</name>
    <dbReference type="NCBI Taxonomy" id="1618426"/>
    <lineage>
        <taxon>Bacteria</taxon>
        <taxon>Candidatus Daviesiibacteriota</taxon>
    </lineage>
</organism>
<evidence type="ECO:0000313" key="2">
    <source>
        <dbReference type="EMBL" id="KKQ08295.1"/>
    </source>
</evidence>
<feature type="transmembrane region" description="Helical" evidence="1">
    <location>
        <begin position="12"/>
        <end position="34"/>
    </location>
</feature>
<gene>
    <name evidence="2" type="ORF">US19_C0028G0013</name>
</gene>
<evidence type="ECO:0008006" key="4">
    <source>
        <dbReference type="Google" id="ProtNLM"/>
    </source>
</evidence>
<keyword evidence="1" id="KW-0472">Membrane</keyword>
<feature type="transmembrane region" description="Helical" evidence="1">
    <location>
        <begin position="292"/>
        <end position="315"/>
    </location>
</feature>
<keyword evidence="1" id="KW-0812">Transmembrane</keyword>
<evidence type="ECO:0000313" key="3">
    <source>
        <dbReference type="Proteomes" id="UP000034492"/>
    </source>
</evidence>
<keyword evidence="1" id="KW-1133">Transmembrane helix</keyword>
<feature type="transmembrane region" description="Helical" evidence="1">
    <location>
        <begin position="363"/>
        <end position="380"/>
    </location>
</feature>
<protein>
    <recommendedName>
        <fullName evidence="4">Glycosyltransferase RgtA/B/C/D-like domain-containing protein</fullName>
    </recommendedName>
</protein>
<evidence type="ECO:0000256" key="1">
    <source>
        <dbReference type="SAM" id="Phobius"/>
    </source>
</evidence>
<reference evidence="2 3" key="1">
    <citation type="journal article" date="2015" name="Nature">
        <title>rRNA introns, odd ribosomes, and small enigmatic genomes across a large radiation of phyla.</title>
        <authorList>
            <person name="Brown C.T."/>
            <person name="Hug L.A."/>
            <person name="Thomas B.C."/>
            <person name="Sharon I."/>
            <person name="Castelle C.J."/>
            <person name="Singh A."/>
            <person name="Wilkins M.J."/>
            <person name="Williams K.H."/>
            <person name="Banfield J.F."/>
        </authorList>
    </citation>
    <scope>NUCLEOTIDE SEQUENCE [LARGE SCALE GENOMIC DNA]</scope>
</reference>